<dbReference type="PANTHER" id="PTHR46467">
    <property type="entry name" value="TETHER CONTAINING UBX DOMAIN FOR GLUT4"/>
    <property type="match status" value="1"/>
</dbReference>
<sequence>MSLEIEVTEQPFDRELKILSPPTNATQIAELPETAYKLEPNEIKKLYQSAVERRQNLENRQVRGQPVERSPLKTQKMRDGEDQEKLKKYPKTTIRIRMPDHTIVQAVFQTKERVSALYEFTRSLLETPERKFVLCLPPRTKLTEPSLSFFKAGLSPASNVLFAWIEQGEKGNALKQEYLDLKQALSPPPAPTLSNTTSTSSTTSESKPKSKAVPKWLQKGLFNKK</sequence>
<dbReference type="InterPro" id="IPR001012">
    <property type="entry name" value="UBX_dom"/>
</dbReference>
<feature type="domain" description="UBX" evidence="2">
    <location>
        <begin position="87"/>
        <end position="162"/>
    </location>
</feature>
<dbReference type="GO" id="GO:0012506">
    <property type="term" value="C:vesicle membrane"/>
    <property type="evidence" value="ECO:0007669"/>
    <property type="project" value="TreeGrafter"/>
</dbReference>
<keyword evidence="4" id="KW-1185">Reference proteome</keyword>
<evidence type="ECO:0000313" key="3">
    <source>
        <dbReference type="EMBL" id="KAG2204972.1"/>
    </source>
</evidence>
<reference evidence="3" key="1">
    <citation type="submission" date="2020-12" db="EMBL/GenBank/DDBJ databases">
        <title>Metabolic potential, ecology and presence of endohyphal bacteria is reflected in genomic diversity of Mucoromycotina.</title>
        <authorList>
            <person name="Muszewska A."/>
            <person name="Okrasinska A."/>
            <person name="Steczkiewicz K."/>
            <person name="Drgas O."/>
            <person name="Orlowska M."/>
            <person name="Perlinska-Lenart U."/>
            <person name="Aleksandrzak-Piekarczyk T."/>
            <person name="Szatraj K."/>
            <person name="Zielenkiewicz U."/>
            <person name="Pilsyk S."/>
            <person name="Malc E."/>
            <person name="Mieczkowski P."/>
            <person name="Kruszewska J.S."/>
            <person name="Biernat P."/>
            <person name="Pawlowska J."/>
        </authorList>
    </citation>
    <scope>NUCLEOTIDE SEQUENCE</scope>
    <source>
        <strain evidence="3">WA0000017839</strain>
    </source>
</reference>
<feature type="region of interest" description="Disordered" evidence="1">
    <location>
        <begin position="55"/>
        <end position="84"/>
    </location>
</feature>
<comment type="caution">
    <text evidence="3">The sequence shown here is derived from an EMBL/GenBank/DDBJ whole genome shotgun (WGS) entry which is preliminary data.</text>
</comment>
<dbReference type="SUPFAM" id="SSF54236">
    <property type="entry name" value="Ubiquitin-like"/>
    <property type="match status" value="1"/>
</dbReference>
<dbReference type="OrthoDB" id="440781at2759"/>
<proteinExistence type="predicted"/>
<dbReference type="Proteomes" id="UP000603453">
    <property type="component" value="Unassembled WGS sequence"/>
</dbReference>
<dbReference type="Pfam" id="PF00789">
    <property type="entry name" value="UBX"/>
    <property type="match status" value="1"/>
</dbReference>
<organism evidence="3 4">
    <name type="scientific">Mucor saturninus</name>
    <dbReference type="NCBI Taxonomy" id="64648"/>
    <lineage>
        <taxon>Eukaryota</taxon>
        <taxon>Fungi</taxon>
        <taxon>Fungi incertae sedis</taxon>
        <taxon>Mucoromycota</taxon>
        <taxon>Mucoromycotina</taxon>
        <taxon>Mucoromycetes</taxon>
        <taxon>Mucorales</taxon>
        <taxon>Mucorineae</taxon>
        <taxon>Mucoraceae</taxon>
        <taxon>Mucor</taxon>
    </lineage>
</organism>
<dbReference type="AlphaFoldDB" id="A0A8H7R706"/>
<evidence type="ECO:0000259" key="2">
    <source>
        <dbReference type="PROSITE" id="PS50033"/>
    </source>
</evidence>
<gene>
    <name evidence="3" type="ORF">INT47_002596</name>
</gene>
<dbReference type="PANTHER" id="PTHR46467:SF1">
    <property type="entry name" value="TETHER CONTAINING UBX DOMAIN FOR GLUT4"/>
    <property type="match status" value="1"/>
</dbReference>
<dbReference type="GO" id="GO:0005737">
    <property type="term" value="C:cytoplasm"/>
    <property type="evidence" value="ECO:0007669"/>
    <property type="project" value="TreeGrafter"/>
</dbReference>
<dbReference type="GO" id="GO:0005634">
    <property type="term" value="C:nucleus"/>
    <property type="evidence" value="ECO:0007669"/>
    <property type="project" value="TreeGrafter"/>
</dbReference>
<dbReference type="EMBL" id="JAEPRD010000040">
    <property type="protein sequence ID" value="KAG2204972.1"/>
    <property type="molecule type" value="Genomic_DNA"/>
</dbReference>
<protein>
    <recommendedName>
        <fullName evidence="2">UBX domain-containing protein</fullName>
    </recommendedName>
</protein>
<dbReference type="GO" id="GO:0006886">
    <property type="term" value="P:intracellular protein transport"/>
    <property type="evidence" value="ECO:0007669"/>
    <property type="project" value="TreeGrafter"/>
</dbReference>
<accession>A0A8H7R706</accession>
<dbReference type="InterPro" id="IPR029071">
    <property type="entry name" value="Ubiquitin-like_domsf"/>
</dbReference>
<dbReference type="Gene3D" id="3.10.20.90">
    <property type="entry name" value="Phosphatidylinositol 3-kinase Catalytic Subunit, Chain A, domain 1"/>
    <property type="match status" value="1"/>
</dbReference>
<dbReference type="PROSITE" id="PS50033">
    <property type="entry name" value="UBX"/>
    <property type="match status" value="1"/>
</dbReference>
<evidence type="ECO:0000313" key="4">
    <source>
        <dbReference type="Proteomes" id="UP000603453"/>
    </source>
</evidence>
<feature type="region of interest" description="Disordered" evidence="1">
    <location>
        <begin position="185"/>
        <end position="225"/>
    </location>
</feature>
<name>A0A8H7R706_9FUNG</name>
<feature type="compositionally biased region" description="Low complexity" evidence="1">
    <location>
        <begin position="192"/>
        <end position="205"/>
    </location>
</feature>
<evidence type="ECO:0000256" key="1">
    <source>
        <dbReference type="SAM" id="MobiDB-lite"/>
    </source>
</evidence>